<comment type="caution">
    <text evidence="10">The sequence shown here is derived from an EMBL/GenBank/DDBJ whole genome shotgun (WGS) entry which is preliminary data.</text>
</comment>
<keyword evidence="8" id="KW-0999">Mitochondrion inner membrane</keyword>
<evidence type="ECO:0000313" key="11">
    <source>
        <dbReference type="Proteomes" id="UP000242875"/>
    </source>
</evidence>
<evidence type="ECO:0000256" key="1">
    <source>
        <dbReference type="ARBA" id="ARBA00001946"/>
    </source>
</evidence>
<accession>A0A261XZ64</accession>
<dbReference type="GO" id="GO:0006744">
    <property type="term" value="P:ubiquinone biosynthetic process"/>
    <property type="evidence" value="ECO:0007669"/>
    <property type="project" value="UniProtKB-UniRule"/>
</dbReference>
<dbReference type="GO" id="GO:0008299">
    <property type="term" value="P:isoprenoid biosynthetic process"/>
    <property type="evidence" value="ECO:0007669"/>
    <property type="project" value="UniProtKB-UniRule"/>
</dbReference>
<dbReference type="PANTHER" id="PTHR11048">
    <property type="entry name" value="PRENYLTRANSFERASES"/>
    <property type="match status" value="1"/>
</dbReference>
<dbReference type="UniPathway" id="UPA00232"/>
<feature type="transmembrane region" description="Helical" evidence="8">
    <location>
        <begin position="153"/>
        <end position="175"/>
    </location>
</feature>
<keyword evidence="11" id="KW-1185">Reference proteome</keyword>
<dbReference type="NCBIfam" id="TIGR01474">
    <property type="entry name" value="ubiA_proteo"/>
    <property type="match status" value="1"/>
</dbReference>
<dbReference type="PANTHER" id="PTHR11048:SF28">
    <property type="entry name" value="4-HYDROXYBENZOATE POLYPRENYLTRANSFERASE, MITOCHONDRIAL"/>
    <property type="match status" value="1"/>
</dbReference>
<reference evidence="10 11" key="1">
    <citation type="journal article" date="2017" name="Mycologia">
        <title>Bifiguratus adelaidae, gen. et sp. nov., a new member of Mucoromycotina in endophytic and soil-dwelling habitats.</title>
        <authorList>
            <person name="Torres-Cruz T.J."/>
            <person name="Billingsley Tobias T.L."/>
            <person name="Almatruk M."/>
            <person name="Hesse C."/>
            <person name="Kuske C.R."/>
            <person name="Desiro A."/>
            <person name="Benucci G.M."/>
            <person name="Bonito G."/>
            <person name="Stajich J.E."/>
            <person name="Dunlap C."/>
            <person name="Arnold A.E."/>
            <person name="Porras-Alfaro A."/>
        </authorList>
    </citation>
    <scope>NUCLEOTIDE SEQUENCE [LARGE SCALE GENOMIC DNA]</scope>
    <source>
        <strain evidence="10 11">AZ0501</strain>
    </source>
</reference>
<keyword evidence="4 8" id="KW-0808">Transferase</keyword>
<feature type="transmembrane region" description="Helical" evidence="8">
    <location>
        <begin position="221"/>
        <end position="240"/>
    </location>
</feature>
<evidence type="ECO:0000313" key="10">
    <source>
        <dbReference type="EMBL" id="OZJ03608.1"/>
    </source>
</evidence>
<comment type="function">
    <text evidence="8">Catalyzes the prenylation of para-hydroxybenzoate (PHB) with an all-trans polyprenyl group. Mediates the second step in the final reaction sequence of coenzyme Q (CoQ) biosynthesis, which is the condensation of the polyisoprenoid side chain with PHB, generating the first membrane-bound Q intermediate.</text>
</comment>
<comment type="catalytic activity">
    <reaction evidence="8">
        <text>an all-trans-polyprenyl diphosphate + 4-hydroxybenzoate = a 4-hydroxy-3-(all-trans-polyprenyl)benzoate + diphosphate</text>
        <dbReference type="Rhea" id="RHEA:44504"/>
        <dbReference type="Rhea" id="RHEA-COMP:9514"/>
        <dbReference type="Rhea" id="RHEA-COMP:9564"/>
        <dbReference type="ChEBI" id="CHEBI:17879"/>
        <dbReference type="ChEBI" id="CHEBI:33019"/>
        <dbReference type="ChEBI" id="CHEBI:58914"/>
        <dbReference type="ChEBI" id="CHEBI:78396"/>
        <dbReference type="EC" id="2.5.1.39"/>
    </reaction>
</comment>
<keyword evidence="5 8" id="KW-0812">Transmembrane</keyword>
<feature type="compositionally biased region" description="Low complexity" evidence="9">
    <location>
        <begin position="79"/>
        <end position="91"/>
    </location>
</feature>
<keyword evidence="6 8" id="KW-1133">Transmembrane helix</keyword>
<evidence type="ECO:0000256" key="3">
    <source>
        <dbReference type="ARBA" id="ARBA00005985"/>
    </source>
</evidence>
<evidence type="ECO:0000256" key="6">
    <source>
        <dbReference type="ARBA" id="ARBA00022989"/>
    </source>
</evidence>
<dbReference type="CDD" id="cd13959">
    <property type="entry name" value="PT_UbiA_COQ2"/>
    <property type="match status" value="1"/>
</dbReference>
<dbReference type="InterPro" id="IPR030470">
    <property type="entry name" value="UbiA_prenylTrfase_CS"/>
</dbReference>
<sequence>MACATNVSRVLATGRLWHAPTQRTSAMLVFGQDPRSTVRCFSTRSLTPALLHWNKTSPMLSVFRLKHRPVLTQLLHRPSTTTSTSITTNPTTPTPPANYGTWLDKMPSSWRPYLYLMRLDKPIGTWLLYWPCAWSISMAAYGEHLSVSSAAYMMGLFGAGALIMRGAGCTINDLWDKDIDNRVERTKLRPIASGVISPKRGIAFLGLQLSAGLAILTQLNIYSIILGASSLSLVTIYPLMKRITYWPQSVLGLAFNWGALLGWSAMTGSCNWTVCLPLYLGGVSWTLVYDTIYAHQDKKDDVQVGVKSTALRFGEKTPQWLAAFSTSFVSLTALAGYMNGQGLPFYAVSVAGTAAHLAWQLRTVQYDDPKSCWRIFASHQQTGTILWSGIVLDTAYRAMMG</sequence>
<keyword evidence="8" id="KW-0414">Isoprene biosynthesis</keyword>
<dbReference type="GO" id="GO:0008412">
    <property type="term" value="F:4-hydroxybenzoate polyprenyltransferase activity"/>
    <property type="evidence" value="ECO:0007669"/>
    <property type="project" value="UniProtKB-EC"/>
</dbReference>
<name>A0A261XZ64_9FUNG</name>
<keyword evidence="7 8" id="KW-0472">Membrane</keyword>
<dbReference type="InterPro" id="IPR039653">
    <property type="entry name" value="Prenyltransferase"/>
</dbReference>
<dbReference type="AlphaFoldDB" id="A0A261XZ64"/>
<evidence type="ECO:0000256" key="9">
    <source>
        <dbReference type="SAM" id="MobiDB-lite"/>
    </source>
</evidence>
<evidence type="ECO:0000256" key="5">
    <source>
        <dbReference type="ARBA" id="ARBA00022692"/>
    </source>
</evidence>
<comment type="cofactor">
    <cofactor evidence="1 8">
        <name>Mg(2+)</name>
        <dbReference type="ChEBI" id="CHEBI:18420"/>
    </cofactor>
</comment>
<evidence type="ECO:0000256" key="4">
    <source>
        <dbReference type="ARBA" id="ARBA00022679"/>
    </source>
</evidence>
<dbReference type="Gene3D" id="1.10.357.140">
    <property type="entry name" value="UbiA prenyltransferase"/>
    <property type="match status" value="1"/>
</dbReference>
<feature type="region of interest" description="Disordered" evidence="9">
    <location>
        <begin position="79"/>
        <end position="98"/>
    </location>
</feature>
<dbReference type="PROSITE" id="PS00943">
    <property type="entry name" value="UBIA"/>
    <property type="match status" value="1"/>
</dbReference>
<organism evidence="10 11">
    <name type="scientific">Bifiguratus adelaidae</name>
    <dbReference type="NCBI Taxonomy" id="1938954"/>
    <lineage>
        <taxon>Eukaryota</taxon>
        <taxon>Fungi</taxon>
        <taxon>Fungi incertae sedis</taxon>
        <taxon>Mucoromycota</taxon>
        <taxon>Mucoromycotina</taxon>
        <taxon>Endogonomycetes</taxon>
        <taxon>Endogonales</taxon>
        <taxon>Endogonales incertae sedis</taxon>
        <taxon>Bifiguratus</taxon>
    </lineage>
</organism>
<comment type="similarity">
    <text evidence="3 8">Belongs to the UbiA prenyltransferase family.</text>
</comment>
<evidence type="ECO:0000256" key="8">
    <source>
        <dbReference type="HAMAP-Rule" id="MF_03189"/>
    </source>
</evidence>
<dbReference type="InterPro" id="IPR044878">
    <property type="entry name" value="UbiA_sf"/>
</dbReference>
<proteinExistence type="inferred from homology"/>
<dbReference type="InterPro" id="IPR000537">
    <property type="entry name" value="UbiA_prenyltransferase"/>
</dbReference>
<dbReference type="HAMAP" id="MF_01635">
    <property type="entry name" value="UbiA"/>
    <property type="match status" value="1"/>
</dbReference>
<keyword evidence="8" id="KW-0831">Ubiquinone biosynthesis</keyword>
<comment type="subcellular location">
    <subcellularLocation>
        <location evidence="2">Membrane</location>
        <topology evidence="2">Multi-pass membrane protein</topology>
    </subcellularLocation>
    <subcellularLocation>
        <location evidence="8">Mitochondrion inner membrane</location>
        <topology evidence="8">Multi-pass membrane protein</topology>
        <orientation evidence="8">Matrix side</orientation>
    </subcellularLocation>
</comment>
<dbReference type="FunFam" id="1.10.357.140:FF:000003">
    <property type="entry name" value="4-hydroxybenzoate polyprenyltransferase, mitochondrial"/>
    <property type="match status" value="1"/>
</dbReference>
<dbReference type="GO" id="GO:0005743">
    <property type="term" value="C:mitochondrial inner membrane"/>
    <property type="evidence" value="ECO:0007669"/>
    <property type="project" value="UniProtKB-SubCell"/>
</dbReference>
<keyword evidence="8" id="KW-0496">Mitochondrion</keyword>
<dbReference type="InterPro" id="IPR006370">
    <property type="entry name" value="HB_polyprenyltransferase-like"/>
</dbReference>
<dbReference type="OrthoDB" id="18170at2759"/>
<protein>
    <recommendedName>
        <fullName evidence="8">4-hydroxybenzoate polyprenyltransferase, mitochondrial</fullName>
        <shortName evidence="8">4-HB polyprenyltransferase</shortName>
        <ecNumber evidence="8">2.5.1.39</ecNumber>
    </recommendedName>
    <alternativeName>
        <fullName evidence="8">Para-hydroxybenzoate--polyprenyltransferase</fullName>
        <shortName evidence="8">PHB:PPT</shortName>
        <shortName evidence="8">PHB:polyprenyltransferase</shortName>
    </alternativeName>
</protein>
<comment type="pathway">
    <text evidence="8">Cofactor biosynthesis; ubiquinone biosynthesis.</text>
</comment>
<dbReference type="EC" id="2.5.1.39" evidence="8"/>
<evidence type="ECO:0000256" key="2">
    <source>
        <dbReference type="ARBA" id="ARBA00004141"/>
    </source>
</evidence>
<gene>
    <name evidence="10" type="ORF">BZG36_03699</name>
</gene>
<dbReference type="Pfam" id="PF01040">
    <property type="entry name" value="UbiA"/>
    <property type="match status" value="1"/>
</dbReference>
<dbReference type="Proteomes" id="UP000242875">
    <property type="component" value="Unassembled WGS sequence"/>
</dbReference>
<evidence type="ECO:0000256" key="7">
    <source>
        <dbReference type="ARBA" id="ARBA00023136"/>
    </source>
</evidence>
<dbReference type="EMBL" id="MVBO01000077">
    <property type="protein sequence ID" value="OZJ03608.1"/>
    <property type="molecule type" value="Genomic_DNA"/>
</dbReference>